<keyword evidence="15" id="KW-1185">Reference proteome</keyword>
<feature type="compositionally biased region" description="Basic and acidic residues" evidence="12">
    <location>
        <begin position="97"/>
        <end position="116"/>
    </location>
</feature>
<dbReference type="GO" id="GO:0045892">
    <property type="term" value="P:negative regulation of DNA-templated transcription"/>
    <property type="evidence" value="ECO:0007669"/>
    <property type="project" value="TreeGrafter"/>
</dbReference>
<dbReference type="Proteomes" id="UP000561011">
    <property type="component" value="Unassembled WGS sequence"/>
</dbReference>
<keyword evidence="5" id="KW-0479">Metal-binding</keyword>
<dbReference type="GO" id="GO:0047134">
    <property type="term" value="F:protein-disulfide reductase [NAD(P)H] activity"/>
    <property type="evidence" value="ECO:0007669"/>
    <property type="project" value="TreeGrafter"/>
</dbReference>
<protein>
    <submittedName>
        <fullName evidence="14">WhiB family transcriptional regulator</fullName>
    </submittedName>
</protein>
<keyword evidence="8" id="KW-0805">Transcription regulation</keyword>
<dbReference type="GO" id="GO:0045454">
    <property type="term" value="P:cell redox homeostasis"/>
    <property type="evidence" value="ECO:0007669"/>
    <property type="project" value="TreeGrafter"/>
</dbReference>
<feature type="compositionally biased region" description="Low complexity" evidence="12">
    <location>
        <begin position="9"/>
        <end position="24"/>
    </location>
</feature>
<dbReference type="GO" id="GO:0003677">
    <property type="term" value="F:DNA binding"/>
    <property type="evidence" value="ECO:0007669"/>
    <property type="project" value="UniProtKB-KW"/>
</dbReference>
<sequence>MDTLTLTRPETIPTAHATPPETAPRATLRRLELDWVSDAACDGADPALFDPVNRHVAARATAICAACPVRRACLLDALEDEEDTAYGPWLVRGGMTPKERRDLRGPSRAALVDELRASPAPAPVR</sequence>
<dbReference type="AlphaFoldDB" id="A0A853EZ60"/>
<evidence type="ECO:0000256" key="3">
    <source>
        <dbReference type="ARBA" id="ARBA00006597"/>
    </source>
</evidence>
<evidence type="ECO:0000256" key="8">
    <source>
        <dbReference type="ARBA" id="ARBA00023015"/>
    </source>
</evidence>
<evidence type="ECO:0000256" key="7">
    <source>
        <dbReference type="ARBA" id="ARBA00023014"/>
    </source>
</evidence>
<dbReference type="GO" id="GO:0005737">
    <property type="term" value="C:cytoplasm"/>
    <property type="evidence" value="ECO:0007669"/>
    <property type="project" value="UniProtKB-SubCell"/>
</dbReference>
<evidence type="ECO:0000259" key="13">
    <source>
        <dbReference type="PROSITE" id="PS51674"/>
    </source>
</evidence>
<keyword evidence="7" id="KW-0411">Iron-sulfur</keyword>
<keyword evidence="9" id="KW-0238">DNA-binding</keyword>
<feature type="region of interest" description="Disordered" evidence="12">
    <location>
        <begin position="96"/>
        <end position="125"/>
    </location>
</feature>
<evidence type="ECO:0000256" key="1">
    <source>
        <dbReference type="ARBA" id="ARBA00001966"/>
    </source>
</evidence>
<dbReference type="EMBL" id="JACBYE010000026">
    <property type="protein sequence ID" value="NYS94108.1"/>
    <property type="molecule type" value="Genomic_DNA"/>
</dbReference>
<evidence type="ECO:0000313" key="14">
    <source>
        <dbReference type="EMBL" id="NYS94108.1"/>
    </source>
</evidence>
<evidence type="ECO:0000256" key="9">
    <source>
        <dbReference type="ARBA" id="ARBA00023125"/>
    </source>
</evidence>
<dbReference type="RefSeq" id="WP_179913581.1">
    <property type="nucleotide sequence ID" value="NZ_JACBYE010000026.1"/>
</dbReference>
<accession>A0A853EZ60</accession>
<dbReference type="Pfam" id="PF02467">
    <property type="entry name" value="Whib"/>
    <property type="match status" value="1"/>
</dbReference>
<gene>
    <name evidence="14" type="ORF">HZZ10_11340</name>
</gene>
<evidence type="ECO:0000256" key="10">
    <source>
        <dbReference type="ARBA" id="ARBA00023157"/>
    </source>
</evidence>
<feature type="region of interest" description="Disordered" evidence="12">
    <location>
        <begin position="1"/>
        <end position="24"/>
    </location>
</feature>
<comment type="subcellular location">
    <subcellularLocation>
        <location evidence="2">Cytoplasm</location>
    </subcellularLocation>
</comment>
<keyword evidence="6" id="KW-0408">Iron</keyword>
<evidence type="ECO:0000313" key="15">
    <source>
        <dbReference type="Proteomes" id="UP000561011"/>
    </source>
</evidence>
<dbReference type="InterPro" id="IPR034768">
    <property type="entry name" value="4FE4S_WBL"/>
</dbReference>
<reference evidence="14 15" key="1">
    <citation type="submission" date="2020-07" db="EMBL/GenBank/DDBJ databases">
        <title>MOT database genomes.</title>
        <authorList>
            <person name="Joseph S."/>
            <person name="Aduse-Opoku J."/>
            <person name="Hashim A."/>
            <person name="Wade W."/>
            <person name="Curtis M."/>
        </authorList>
    </citation>
    <scope>NUCLEOTIDE SEQUENCE [LARGE SCALE GENOMIC DNA]</scope>
    <source>
        <strain evidence="14 15">DSM 100099</strain>
    </source>
</reference>
<keyword evidence="11" id="KW-0804">Transcription</keyword>
<evidence type="ECO:0000256" key="6">
    <source>
        <dbReference type="ARBA" id="ARBA00023004"/>
    </source>
</evidence>
<keyword evidence="4" id="KW-0004">4Fe-4S</keyword>
<comment type="caution">
    <text evidence="14">The sequence shown here is derived from an EMBL/GenBank/DDBJ whole genome shotgun (WGS) entry which is preliminary data.</text>
</comment>
<evidence type="ECO:0000256" key="2">
    <source>
        <dbReference type="ARBA" id="ARBA00004496"/>
    </source>
</evidence>
<name>A0A853EZ60_9MICO</name>
<dbReference type="GO" id="GO:0046872">
    <property type="term" value="F:metal ion binding"/>
    <property type="evidence" value="ECO:0007669"/>
    <property type="project" value="UniProtKB-KW"/>
</dbReference>
<feature type="domain" description="4Fe-4S Wbl-type" evidence="13">
    <location>
        <begin position="40"/>
        <end position="102"/>
    </location>
</feature>
<dbReference type="InterPro" id="IPR003482">
    <property type="entry name" value="Whib"/>
</dbReference>
<dbReference type="PANTHER" id="PTHR38839">
    <property type="entry name" value="TRANSCRIPTIONAL REGULATOR WHID-RELATED"/>
    <property type="match status" value="1"/>
</dbReference>
<organism evidence="14 15">
    <name type="scientific">Sanguibacter inulinus</name>
    <dbReference type="NCBI Taxonomy" id="60922"/>
    <lineage>
        <taxon>Bacteria</taxon>
        <taxon>Bacillati</taxon>
        <taxon>Actinomycetota</taxon>
        <taxon>Actinomycetes</taxon>
        <taxon>Micrococcales</taxon>
        <taxon>Sanguibacteraceae</taxon>
        <taxon>Sanguibacter</taxon>
    </lineage>
</organism>
<dbReference type="PROSITE" id="PS51674">
    <property type="entry name" value="4FE4S_WBL"/>
    <property type="match status" value="1"/>
</dbReference>
<keyword evidence="10" id="KW-1015">Disulfide bond</keyword>
<dbReference type="GO" id="GO:0051539">
    <property type="term" value="F:4 iron, 4 sulfur cluster binding"/>
    <property type="evidence" value="ECO:0007669"/>
    <property type="project" value="UniProtKB-KW"/>
</dbReference>
<evidence type="ECO:0000256" key="5">
    <source>
        <dbReference type="ARBA" id="ARBA00022723"/>
    </source>
</evidence>
<comment type="cofactor">
    <cofactor evidence="1">
        <name>[4Fe-4S] cluster</name>
        <dbReference type="ChEBI" id="CHEBI:49883"/>
    </cofactor>
</comment>
<evidence type="ECO:0000256" key="12">
    <source>
        <dbReference type="SAM" id="MobiDB-lite"/>
    </source>
</evidence>
<evidence type="ECO:0000256" key="4">
    <source>
        <dbReference type="ARBA" id="ARBA00022485"/>
    </source>
</evidence>
<proteinExistence type="inferred from homology"/>
<comment type="similarity">
    <text evidence="3">Belongs to the WhiB family.</text>
</comment>
<evidence type="ECO:0000256" key="11">
    <source>
        <dbReference type="ARBA" id="ARBA00023163"/>
    </source>
</evidence>